<dbReference type="InterPro" id="IPR027914">
    <property type="entry name" value="DUF4456"/>
</dbReference>
<dbReference type="Pfam" id="PF14644">
    <property type="entry name" value="DUF4456"/>
    <property type="match status" value="1"/>
</dbReference>
<evidence type="ECO:0000313" key="5">
    <source>
        <dbReference type="EMBL" id="KAG5261057.1"/>
    </source>
</evidence>
<evidence type="ECO:0008006" key="7">
    <source>
        <dbReference type="Google" id="ProtNLM"/>
    </source>
</evidence>
<proteinExistence type="predicted"/>
<dbReference type="Pfam" id="PF14643">
    <property type="entry name" value="DUF4455"/>
    <property type="match status" value="1"/>
</dbReference>
<feature type="domain" description="DUF4456" evidence="4">
    <location>
        <begin position="934"/>
        <end position="1124"/>
    </location>
</feature>
<dbReference type="PANTHER" id="PTHR21444:SF14">
    <property type="entry name" value="COILED-COIL DOMAIN-CONTAINING PROTEIN 180"/>
    <property type="match status" value="1"/>
</dbReference>
<organism evidence="5 6">
    <name type="scientific">Alosa alosa</name>
    <name type="common">allis shad</name>
    <dbReference type="NCBI Taxonomy" id="278164"/>
    <lineage>
        <taxon>Eukaryota</taxon>
        <taxon>Metazoa</taxon>
        <taxon>Chordata</taxon>
        <taxon>Craniata</taxon>
        <taxon>Vertebrata</taxon>
        <taxon>Euteleostomi</taxon>
        <taxon>Actinopterygii</taxon>
        <taxon>Neopterygii</taxon>
        <taxon>Teleostei</taxon>
        <taxon>Clupei</taxon>
        <taxon>Clupeiformes</taxon>
        <taxon>Clupeoidei</taxon>
        <taxon>Clupeidae</taxon>
        <taxon>Alosa</taxon>
    </lineage>
</organism>
<gene>
    <name evidence="5" type="ORF">AALO_G00299510</name>
</gene>
<evidence type="ECO:0000256" key="2">
    <source>
        <dbReference type="SAM" id="MobiDB-lite"/>
    </source>
</evidence>
<comment type="caution">
    <text evidence="5">The sequence shown here is derived from an EMBL/GenBank/DDBJ whole genome shotgun (WGS) entry which is preliminary data.</text>
</comment>
<evidence type="ECO:0000259" key="4">
    <source>
        <dbReference type="Pfam" id="PF14644"/>
    </source>
</evidence>
<sequence>MDSEAMMINQAVLSNRRAVAKLMLNLMEEDLQKEALHRFRWEDKLKDWKRIKVLAAVQRFKDLMNNPDLKRSKDIVATLEILQESQAQYNKERASVLQAIKTLTPPNCSKSLITAWYSNLSAVNDKIDCMHIDTIKKLQSYYENIWQNCLAEVEHFKDEVLTYGLPAEEIQDVVDTELLCLIGKCQKQVEDHLEILDRAFEYLAKKAAGQSKLLFKFMQAASHLWEVHTVGLQQREQQLQEQVEQLHHVHKQEQMKKDTQLDIMMDRLRQESSEEALKATLDKINGFLGEIKQGYMTLRQEEVDTVECYPTMVQEELQIYSMALSRFFSVNEVDCQVSDELRTLYPSLQLDVNDKAVIKRKKQILNQCKKRFVTSGSPNYGNSFSDDSQTLKDDVDCPQVFCDSRSQESFTSAKGNIYSAVKFVVLSADDDQELDIPEVVLVKYPTGLLIELLGEVRLAFFNHLEEWYSSVLMNTADVISAKKVEVEAEHALRLHLHQPRARRIEMDIYNVRAAELVFHRDHIEKHSKAVLQSLAMYRSEFQELQIQQHKLTADFKMQIYGMEDMFNLATKSDVLVNLSGTLQSNLEKHITVIQESQRHFRQKIEQKLDNLRGANAKLIKSIRLFSEGGNYTPKETELHQKRLEKIAKRIDSTDEAISLEMENVECKSLEQAKDIIVRFEDKFQFLTVDLKFLEKIQGTLTSTQVHIKTEVTNSNMQKKNIDDLINDLEIMVQACSNPSPDKQEMTLEEVLIFTTALMEDLRKRCSYLDCFLDPSMADQLLDSPLQGPFAVAARPLSHKEEKGNSSSTVDGLLHPSSIGISFIDDVAVGVIKGLLRLSKPKVLPDTQTESPDRVSTAVVGGPSPAAQRRSNNGLESLRRRSQDSISTQSGKRFAKASRFDKRFQVFGPRPEEQSMPNFKGIVTNILWKANDGLLLVAEEFYKKKERRLMTRPQYLQETFDQCAEDINRRLLQYKSQALDYHNSSLQELRQQLKDCEDCLSRVPVLFIYNLTEQCLHSLSEDMDLKRQKLAVTLKESEEKKRELRKQLTVRLSHPACAAELQQLQEIEERRQKEHSSAISSTTLQLKDCLRNHGEHFVSTLATLSESLLFQMDELLTIDDIHGGKTELKDKLTTAGTTIEEDNCAKHRGKRIWQGLVYFESFDDKLMEKSNRQTASITTAKTTLVHLQTIEARDDAHQRYLQRYKEELAQLEAKMDAQMSKLLSWQEHWNEQLKSLARFNSE</sequence>
<name>A0AAV6FIT1_9TELE</name>
<evidence type="ECO:0000256" key="1">
    <source>
        <dbReference type="SAM" id="Coils"/>
    </source>
</evidence>
<evidence type="ECO:0000313" key="6">
    <source>
        <dbReference type="Proteomes" id="UP000823561"/>
    </source>
</evidence>
<feature type="coiled-coil region" evidence="1">
    <location>
        <begin position="1193"/>
        <end position="1227"/>
    </location>
</feature>
<accession>A0AAV6FIT1</accession>
<evidence type="ECO:0000259" key="3">
    <source>
        <dbReference type="Pfam" id="PF14643"/>
    </source>
</evidence>
<feature type="region of interest" description="Disordered" evidence="2">
    <location>
        <begin position="843"/>
        <end position="894"/>
    </location>
</feature>
<dbReference type="InterPro" id="IPR028089">
    <property type="entry name" value="DUF4455"/>
</dbReference>
<keyword evidence="6" id="KW-1185">Reference proteome</keyword>
<dbReference type="AlphaFoldDB" id="A0AAV6FIT1"/>
<feature type="domain" description="DUF4455" evidence="3">
    <location>
        <begin position="2"/>
        <end position="333"/>
    </location>
</feature>
<reference evidence="5" key="1">
    <citation type="submission" date="2020-10" db="EMBL/GenBank/DDBJ databases">
        <title>Chromosome-scale genome assembly of the Allis shad, Alosa alosa.</title>
        <authorList>
            <person name="Margot Z."/>
            <person name="Christophe K."/>
            <person name="Cabau C."/>
            <person name="Louis A."/>
            <person name="Berthelot C."/>
            <person name="Parey E."/>
            <person name="Roest Crollius H."/>
            <person name="Montfort J."/>
            <person name="Robinson-Rechavi M."/>
            <person name="Bucao C."/>
            <person name="Bouchez O."/>
            <person name="Gislard M."/>
            <person name="Lluch J."/>
            <person name="Milhes M."/>
            <person name="Lampietro C."/>
            <person name="Lopez Roques C."/>
            <person name="Donnadieu C."/>
            <person name="Braasch I."/>
            <person name="Desvignes T."/>
            <person name="Postlethwait J."/>
            <person name="Bobe J."/>
            <person name="Guiguen Y."/>
        </authorList>
    </citation>
    <scope>NUCLEOTIDE SEQUENCE</scope>
    <source>
        <strain evidence="5">M-15738</strain>
        <tissue evidence="5">Blood</tissue>
    </source>
</reference>
<dbReference type="Proteomes" id="UP000823561">
    <property type="component" value="Chromosome 24"/>
</dbReference>
<dbReference type="EMBL" id="JADWDJ010000024">
    <property type="protein sequence ID" value="KAG5261057.1"/>
    <property type="molecule type" value="Genomic_DNA"/>
</dbReference>
<dbReference type="PANTHER" id="PTHR21444">
    <property type="entry name" value="COILED-COIL DOMAIN-CONTAINING PROTEIN 180"/>
    <property type="match status" value="1"/>
</dbReference>
<keyword evidence="1" id="KW-0175">Coiled coil</keyword>
<protein>
    <recommendedName>
        <fullName evidence="7">Coiled-coil domain-containing protein 180</fullName>
    </recommendedName>
</protein>